<name>A0ACC3TEX5_9ASCO</name>
<keyword evidence="2" id="KW-1185">Reference proteome</keyword>
<sequence>MIRLLNVYTISAFAALGGMLIGFDISSMSGIIGTEQYKSYFGNPLGMVQGGITSAMAGGSVIGALSSIFLGDWLSRKVAIQLGTVLWCIGATVQSTSNGVAMLIIGRAISGIGVGILSTLVPIYQSEIAPRKFRGRIVSFQQFAITCGIMTQYFIEYGFSFLHSEVVFRGPWAIQAAPAVILFFSLFLLPRSPRWLASKDRWNEVLNVLAFLRTPNSDVNDALVLAEYKEIEDQLMHEREGTSNSFREMISPKMRKRVFLSMAIQIWDQLSGMNVMMYYIVYILSSAGVENSNSTLKSSIQYVVNVVMTIPSILWTDRWGRRPTLLIGAVVMAFWLFLIGGLLMRYGEPNPIANQPYTWIIIGHPTATRSILACSYLAVATFALSWGPVGWIYPPEIVPLRIRAKSVAVATSANWATNFALGLSVPPLLRSIQWRVFFIFASFNIGAFIHVYFGAPETTRRTLEELDEVFEYGEPLWKSFFGRPESNTLDMLARDIEQGAVKVSPRGSRGVLST</sequence>
<comment type="caution">
    <text evidence="1">The sequence shown here is derived from an EMBL/GenBank/DDBJ whole genome shotgun (WGS) entry which is preliminary data.</text>
</comment>
<dbReference type="EMBL" id="MU970212">
    <property type="protein sequence ID" value="KAK9319215.1"/>
    <property type="molecule type" value="Genomic_DNA"/>
</dbReference>
<dbReference type="Proteomes" id="UP001489719">
    <property type="component" value="Unassembled WGS sequence"/>
</dbReference>
<evidence type="ECO:0000313" key="2">
    <source>
        <dbReference type="Proteomes" id="UP001489719"/>
    </source>
</evidence>
<evidence type="ECO:0000313" key="1">
    <source>
        <dbReference type="EMBL" id="KAK9319215.1"/>
    </source>
</evidence>
<gene>
    <name evidence="1" type="ORF">V1517DRAFT_333284</name>
</gene>
<reference evidence="2" key="1">
    <citation type="journal article" date="2024" name="Front. Bioeng. Biotechnol.">
        <title>Genome-scale model development and genomic sequencing of the oleaginous clade Lipomyces.</title>
        <authorList>
            <person name="Czajka J.J."/>
            <person name="Han Y."/>
            <person name="Kim J."/>
            <person name="Mondo S.J."/>
            <person name="Hofstad B.A."/>
            <person name="Robles A."/>
            <person name="Haridas S."/>
            <person name="Riley R."/>
            <person name="LaButti K."/>
            <person name="Pangilinan J."/>
            <person name="Andreopoulos W."/>
            <person name="Lipzen A."/>
            <person name="Yan J."/>
            <person name="Wang M."/>
            <person name="Ng V."/>
            <person name="Grigoriev I.V."/>
            <person name="Spatafora J.W."/>
            <person name="Magnuson J.K."/>
            <person name="Baker S.E."/>
            <person name="Pomraning K.R."/>
        </authorList>
    </citation>
    <scope>NUCLEOTIDE SEQUENCE [LARGE SCALE GENOMIC DNA]</scope>
    <source>
        <strain evidence="2">CBS 10300</strain>
    </source>
</reference>
<organism evidence="1 2">
    <name type="scientific">Lipomyces orientalis</name>
    <dbReference type="NCBI Taxonomy" id="1233043"/>
    <lineage>
        <taxon>Eukaryota</taxon>
        <taxon>Fungi</taxon>
        <taxon>Dikarya</taxon>
        <taxon>Ascomycota</taxon>
        <taxon>Saccharomycotina</taxon>
        <taxon>Lipomycetes</taxon>
        <taxon>Lipomycetales</taxon>
        <taxon>Lipomycetaceae</taxon>
        <taxon>Lipomyces</taxon>
    </lineage>
</organism>
<proteinExistence type="predicted"/>
<accession>A0ACC3TEX5</accession>
<protein>
    <submittedName>
        <fullName evidence="1">General substrate transporter</fullName>
    </submittedName>
</protein>